<keyword evidence="1" id="KW-1245">Viral tail assembly</keyword>
<dbReference type="InterPro" id="IPR013491">
    <property type="entry name" value="Tape_meas_N"/>
</dbReference>
<keyword evidence="1" id="KW-1188">Viral release from host cell</keyword>
<dbReference type="GO" id="GO:0098003">
    <property type="term" value="P:viral tail assembly"/>
    <property type="evidence" value="ECO:0007669"/>
    <property type="project" value="UniProtKB-KW"/>
</dbReference>
<reference evidence="4 5" key="1">
    <citation type="submission" date="2019-10" db="EMBL/GenBank/DDBJ databases">
        <authorList>
            <person name="Lu M."/>
        </authorList>
    </citation>
    <scope>NUCLEOTIDE SEQUENCE [LARGE SCALE GENOMIC DNA]</scope>
</reference>
<name>A0A5Q2F9I7_9CAUD</name>
<dbReference type="Proteomes" id="UP000387825">
    <property type="component" value="Segment"/>
</dbReference>
<evidence type="ECO:0000313" key="5">
    <source>
        <dbReference type="Proteomes" id="UP000387825"/>
    </source>
</evidence>
<dbReference type="EMBL" id="MN604407">
    <property type="protein sequence ID" value="QGF21793.1"/>
    <property type="molecule type" value="Genomic_DNA"/>
</dbReference>
<accession>A0A5Q2F9I7</accession>
<feature type="domain" description="Tape measure protein N-terminal" evidence="3">
    <location>
        <begin position="287"/>
        <end position="424"/>
    </location>
</feature>
<dbReference type="Pfam" id="PF20155">
    <property type="entry name" value="TMP_3"/>
    <property type="match status" value="1"/>
</dbReference>
<evidence type="ECO:0000256" key="2">
    <source>
        <dbReference type="SAM" id="MobiDB-lite"/>
    </source>
</evidence>
<feature type="region of interest" description="Disordered" evidence="2">
    <location>
        <begin position="109"/>
        <end position="145"/>
    </location>
</feature>
<dbReference type="NCBIfam" id="TIGR02675">
    <property type="entry name" value="tape_meas_nterm"/>
    <property type="match status" value="1"/>
</dbReference>
<sequence>MAKYTVDEFVIELGFNEKVIKGLQRVEKTAMAAATRIENRLNKAVTIDGNKSKAGFDKIVRNAQTAANSVNRAFSKSMDFGNAGKASVKGVETAARASAKRIKKEMQDAFNVRGNGRGGGSGGSGGGRPPRGGNGGGAGGSSNSAARSIERTYSNNYYSGLTRKLESMGVRGQGLAGKFRSDITGLRDEALKNPSANLANYNMQIKASIDSMKRWISAENAEAKARREQTWLLDRANSSLTQWIGGFASLYTVIEGIKKVVDAGVARQGQMLSAQAVFKGQAGDAKTFAAGFSQQIGQGFTETMKQYTGFAAGAQNALGYQGTQDFYKNAATFGRIRGLDAEQLKGIMVAFTQMASKGRVQAEELRGQLGDRLPGAEQMFADALGVNTQQLDALMKNGKLLAKDVLPRVSEQMKKMSDEVGGLDRVSQMAVTGIGRVNAAIENNLVKAFDGAESGLGVFTSALANMLSDSTAISEAMGGIFGEILKVAGSGIDHVDEWVRHISAALLRMSAWYDELDDGQKKLIKSAADFAIAVGEVLVVVKALRGVTGLISALLGIKQLAAGGAAAGAGAAAGSSGAGAAGGGIMARILGFAKGAPKAAGPIGWALMAKAGVDASGIEQDYPRLFGTENPIAKGLNWLTSPSKILGTTDQDSLTNSPFTRMMGSLGDWLVGNNALSPQNGYNPQNMFAVPSMYNPAQQTVQNNQRMTFNINLDSRKIGEYQTEVVTHNNEDVNINTEHMGD</sequence>
<feature type="compositionally biased region" description="Gly residues" evidence="2">
    <location>
        <begin position="115"/>
        <end position="140"/>
    </location>
</feature>
<evidence type="ECO:0000256" key="1">
    <source>
        <dbReference type="ARBA" id="ARBA00022465"/>
    </source>
</evidence>
<evidence type="ECO:0000259" key="3">
    <source>
        <dbReference type="Pfam" id="PF20155"/>
    </source>
</evidence>
<evidence type="ECO:0000313" key="4">
    <source>
        <dbReference type="EMBL" id="QGF21793.1"/>
    </source>
</evidence>
<proteinExistence type="predicted"/>
<organism evidence="4 5">
    <name type="scientific">Salmonella phage ST3</name>
    <dbReference type="NCBI Taxonomy" id="2025820"/>
    <lineage>
        <taxon>Viruses</taxon>
        <taxon>Duplodnaviria</taxon>
        <taxon>Heunggongvirae</taxon>
        <taxon>Uroviricota</taxon>
        <taxon>Caudoviricetes</taxon>
        <taxon>Sarkviridae</taxon>
        <taxon>Guernseyvirinae</taxon>
        <taxon>Jerseyvirus</taxon>
    </lineage>
</organism>
<protein>
    <submittedName>
        <fullName evidence="4">Tail length tape-measure protein</fullName>
    </submittedName>
</protein>